<evidence type="ECO:0000256" key="4">
    <source>
        <dbReference type="ARBA" id="ARBA00022884"/>
    </source>
</evidence>
<protein>
    <recommendedName>
        <fullName evidence="2">Protein phosphatase 1 regulatory subunit 21</fullName>
    </recommendedName>
    <alternativeName>
        <fullName evidence="7">Coiled-coil domain-containing protein 128</fullName>
    </alternativeName>
    <alternativeName>
        <fullName evidence="8">Ferry endosomal RAB5 effector complex subunit 2</fullName>
    </alternativeName>
    <alternativeName>
        <fullName evidence="6">KLRAQ motif-containing protein 1</fullName>
    </alternativeName>
</protein>
<dbReference type="InterPro" id="IPR019343">
    <property type="entry name" value="PPP1R21_N"/>
</dbReference>
<evidence type="ECO:0000256" key="8">
    <source>
        <dbReference type="ARBA" id="ARBA00044824"/>
    </source>
</evidence>
<keyword evidence="3" id="KW-0967">Endosome</keyword>
<feature type="region of interest" description="Disordered" evidence="10">
    <location>
        <begin position="710"/>
        <end position="730"/>
    </location>
</feature>
<reference evidence="12" key="2">
    <citation type="submission" date="2025-09" db="UniProtKB">
        <authorList>
            <consortium name="Ensembl"/>
        </authorList>
    </citation>
    <scope>IDENTIFICATION</scope>
</reference>
<accession>A0A8C7C9C1</accession>
<dbReference type="GO" id="GO:0016020">
    <property type="term" value="C:membrane"/>
    <property type="evidence" value="ECO:0007669"/>
    <property type="project" value="TreeGrafter"/>
</dbReference>
<dbReference type="InterPro" id="IPR040024">
    <property type="entry name" value="PPP1R21"/>
</dbReference>
<feature type="domain" description="Protein phosphatase 1 regulatory subunit 21 N-terminal" evidence="11">
    <location>
        <begin position="11"/>
        <end position="112"/>
    </location>
</feature>
<feature type="coiled-coil region" evidence="9">
    <location>
        <begin position="508"/>
        <end position="542"/>
    </location>
</feature>
<feature type="coiled-coil region" evidence="9">
    <location>
        <begin position="3"/>
        <end position="72"/>
    </location>
</feature>
<evidence type="ECO:0000313" key="13">
    <source>
        <dbReference type="Proteomes" id="UP000694425"/>
    </source>
</evidence>
<feature type="compositionally biased region" description="Low complexity" evidence="10">
    <location>
        <begin position="95"/>
        <end position="104"/>
    </location>
</feature>
<evidence type="ECO:0000313" key="12">
    <source>
        <dbReference type="Ensembl" id="ENSNVIP00000029683.1"/>
    </source>
</evidence>
<evidence type="ECO:0000256" key="1">
    <source>
        <dbReference type="ARBA" id="ARBA00004412"/>
    </source>
</evidence>
<evidence type="ECO:0000259" key="11">
    <source>
        <dbReference type="SMART" id="SM01254"/>
    </source>
</evidence>
<keyword evidence="4" id="KW-0694">RNA-binding</keyword>
<gene>
    <name evidence="12" type="primary">PPP1R21</name>
</gene>
<evidence type="ECO:0000256" key="7">
    <source>
        <dbReference type="ARBA" id="ARBA00031617"/>
    </source>
</evidence>
<dbReference type="Pfam" id="PF10205">
    <property type="entry name" value="KLRAQ"/>
    <property type="match status" value="1"/>
</dbReference>
<reference evidence="12" key="1">
    <citation type="submission" date="2025-08" db="UniProtKB">
        <authorList>
            <consortium name="Ensembl"/>
        </authorList>
    </citation>
    <scope>IDENTIFICATION</scope>
</reference>
<dbReference type="PANTHER" id="PTHR21448:SF0">
    <property type="entry name" value="PROTEIN PHOSPHATASE 1 REGULATORY SUBUNIT 21"/>
    <property type="match status" value="1"/>
</dbReference>
<dbReference type="PANTHER" id="PTHR21448">
    <property type="entry name" value="SMOOTH MUSCLE MYOSIN HEAVY CHAIN-RELATED"/>
    <property type="match status" value="1"/>
</dbReference>
<evidence type="ECO:0000256" key="3">
    <source>
        <dbReference type="ARBA" id="ARBA00022753"/>
    </source>
</evidence>
<dbReference type="AlphaFoldDB" id="A0A8C7C9C1"/>
<dbReference type="InterPro" id="IPR049372">
    <property type="entry name" value="PPP1R21_C"/>
</dbReference>
<evidence type="ECO:0000256" key="9">
    <source>
        <dbReference type="SAM" id="Coils"/>
    </source>
</evidence>
<evidence type="ECO:0000256" key="5">
    <source>
        <dbReference type="ARBA" id="ARBA00023054"/>
    </source>
</evidence>
<comment type="subcellular location">
    <subcellularLocation>
        <location evidence="1">Early endosome</location>
    </subcellularLocation>
</comment>
<dbReference type="GO" id="GO:0003723">
    <property type="term" value="F:RNA binding"/>
    <property type="evidence" value="ECO:0007669"/>
    <property type="project" value="UniProtKB-KW"/>
</dbReference>
<dbReference type="InterPro" id="IPR019348">
    <property type="entry name" value="PPP1R21_six_helix"/>
</dbReference>
<dbReference type="Pfam" id="PF21636">
    <property type="entry name" value="PPP1R21_C"/>
    <property type="match status" value="1"/>
</dbReference>
<dbReference type="SMART" id="SM01254">
    <property type="entry name" value="KLRAQ"/>
    <property type="match status" value="1"/>
</dbReference>
<dbReference type="Ensembl" id="ENSNVIT00000034394.1">
    <property type="protein sequence ID" value="ENSNVIP00000029683.1"/>
    <property type="gene ID" value="ENSNVIG00000022851.1"/>
</dbReference>
<evidence type="ECO:0000256" key="6">
    <source>
        <dbReference type="ARBA" id="ARBA00031361"/>
    </source>
</evidence>
<feature type="region of interest" description="Disordered" evidence="10">
    <location>
        <begin position="84"/>
        <end position="104"/>
    </location>
</feature>
<feature type="coiled-coil region" evidence="9">
    <location>
        <begin position="137"/>
        <end position="196"/>
    </location>
</feature>
<sequence>MASAELQGKYQKLAQEYSKLRAQNQVLKKGVVDEQANSAALKEQLKMKDQSLRKLQQEMDSLTFRNLQLAKRVELLQDELALSEPRGKKNKKSGESSSQLSQEQKSVFDEDLQKKIEENERLHIQFFEADEQHKHVEAELRSRLATLEMEAAQHQAVVDGLTRKYMETIEKLQNDKAKLEVKSQTLEKEAKECRLRTEECQLQLKNLHDDLSGRLEESLSIITEKVPFNDTKYSQYNALNVPLHNRRHQFSQYLHENASYVRPLEEGMLHLFESITEDTVTVLETTVKLKTFSEHLTSYICFLKKILPYQLKSLEEECESSLCTSALRARNLELAQDMKKMTAVFEKLETYIHLLALPSTEPDGLLRTNYGSVLTNVGAALHGFHDVVKDISKHYSQKATIEHELPTATQKLITTNDCILSSLVALTNGAGKIASFFSNNLDCFIASLSYGPKAASGFISPLSAECMLQYKRKAAAYMKALRKPLLESVPYEEALANRRVLLSSTESREGLAQQVQQSLEKISKLEQEKEHWMLEAQLAKIKLEKENQRIADKLRSTSSGQGLGLAQENATGVNAAGREEASAKAVLEPAHSTSLIGILTRTSDNEVPDVESREDLIKNHYMARIVELTSQLQLADSKSVHFYAECRALSKRLALAEKSKDALTEDMKVAGQNISRLQDELTTTKRSYEDQLSMMSDHLCSMNETLSKQREEIDTLKMSSKGNSKKNKSR</sequence>
<evidence type="ECO:0000256" key="10">
    <source>
        <dbReference type="SAM" id="MobiDB-lite"/>
    </source>
</evidence>
<keyword evidence="13" id="KW-1185">Reference proteome</keyword>
<keyword evidence="5 9" id="KW-0175">Coiled coil</keyword>
<dbReference type="GeneTree" id="ENSGT00390000006820"/>
<dbReference type="Proteomes" id="UP000694425">
    <property type="component" value="Unplaced"/>
</dbReference>
<organism evidence="12 13">
    <name type="scientific">Neovison vison</name>
    <name type="common">American mink</name>
    <name type="synonym">Mustela vison</name>
    <dbReference type="NCBI Taxonomy" id="452646"/>
    <lineage>
        <taxon>Eukaryota</taxon>
        <taxon>Metazoa</taxon>
        <taxon>Chordata</taxon>
        <taxon>Craniata</taxon>
        <taxon>Vertebrata</taxon>
        <taxon>Euteleostomi</taxon>
        <taxon>Mammalia</taxon>
        <taxon>Eutheria</taxon>
        <taxon>Laurasiatheria</taxon>
        <taxon>Carnivora</taxon>
        <taxon>Caniformia</taxon>
        <taxon>Musteloidea</taxon>
        <taxon>Mustelidae</taxon>
        <taxon>Mustelinae</taxon>
        <taxon>Neogale</taxon>
    </lineage>
</organism>
<evidence type="ECO:0000256" key="2">
    <source>
        <dbReference type="ARBA" id="ARBA00020102"/>
    </source>
</evidence>
<dbReference type="GO" id="GO:0005769">
    <property type="term" value="C:early endosome"/>
    <property type="evidence" value="ECO:0007669"/>
    <property type="project" value="UniProtKB-SubCell"/>
</dbReference>
<name>A0A8C7C9C1_NEOVI</name>
<proteinExistence type="predicted"/>
<dbReference type="Pfam" id="PF10212">
    <property type="entry name" value="PPP1R21_helical"/>
    <property type="match status" value="1"/>
</dbReference>
<feature type="coiled-coil region" evidence="9">
    <location>
        <begin position="646"/>
        <end position="680"/>
    </location>
</feature>